<keyword evidence="3" id="KW-0479">Metal-binding</keyword>
<proteinExistence type="inferred from homology"/>
<dbReference type="EMBL" id="JANAWD010000157">
    <property type="protein sequence ID" value="KAJ3485320.1"/>
    <property type="molecule type" value="Genomic_DNA"/>
</dbReference>
<dbReference type="Gene3D" id="1.10.575.10">
    <property type="entry name" value="P1 Nuclease"/>
    <property type="match status" value="1"/>
</dbReference>
<dbReference type="GO" id="GO:0046872">
    <property type="term" value="F:metal ion binding"/>
    <property type="evidence" value="ECO:0007669"/>
    <property type="project" value="UniProtKB-KW"/>
</dbReference>
<reference evidence="9" key="1">
    <citation type="submission" date="2022-07" db="EMBL/GenBank/DDBJ databases">
        <title>Genome Sequence of Physisporinus lineatus.</title>
        <authorList>
            <person name="Buettner E."/>
        </authorList>
    </citation>
    <scope>NUCLEOTIDE SEQUENCE</scope>
    <source>
        <strain evidence="9">VT162</strain>
    </source>
</reference>
<evidence type="ECO:0000256" key="5">
    <source>
        <dbReference type="ARBA" id="ARBA00022801"/>
    </source>
</evidence>
<evidence type="ECO:0000256" key="8">
    <source>
        <dbReference type="SAM" id="SignalP"/>
    </source>
</evidence>
<dbReference type="PANTHER" id="PTHR33146">
    <property type="entry name" value="ENDONUCLEASE 4"/>
    <property type="match status" value="1"/>
</dbReference>
<dbReference type="GO" id="GO:0004519">
    <property type="term" value="F:endonuclease activity"/>
    <property type="evidence" value="ECO:0007669"/>
    <property type="project" value="UniProtKB-KW"/>
</dbReference>
<evidence type="ECO:0000256" key="3">
    <source>
        <dbReference type="ARBA" id="ARBA00022723"/>
    </source>
</evidence>
<organism evidence="9 10">
    <name type="scientific">Meripilus lineatus</name>
    <dbReference type="NCBI Taxonomy" id="2056292"/>
    <lineage>
        <taxon>Eukaryota</taxon>
        <taxon>Fungi</taxon>
        <taxon>Dikarya</taxon>
        <taxon>Basidiomycota</taxon>
        <taxon>Agaricomycotina</taxon>
        <taxon>Agaricomycetes</taxon>
        <taxon>Polyporales</taxon>
        <taxon>Meripilaceae</taxon>
        <taxon>Meripilus</taxon>
    </lineage>
</organism>
<protein>
    <recommendedName>
        <fullName evidence="11">Phospholipase C/P1 nuclease</fullName>
    </recommendedName>
</protein>
<gene>
    <name evidence="9" type="ORF">NLI96_g5036</name>
</gene>
<evidence type="ECO:0000256" key="2">
    <source>
        <dbReference type="ARBA" id="ARBA00022722"/>
    </source>
</evidence>
<keyword evidence="7" id="KW-0325">Glycoprotein</keyword>
<dbReference type="PANTHER" id="PTHR33146:SF29">
    <property type="entry name" value="S1_P1 NUCLEASE"/>
    <property type="match status" value="1"/>
</dbReference>
<dbReference type="InterPro" id="IPR003154">
    <property type="entry name" value="S1/P1nuclease"/>
</dbReference>
<evidence type="ECO:0000313" key="10">
    <source>
        <dbReference type="Proteomes" id="UP001212997"/>
    </source>
</evidence>
<dbReference type="AlphaFoldDB" id="A0AAD5V5N2"/>
<evidence type="ECO:0000256" key="7">
    <source>
        <dbReference type="ARBA" id="ARBA00023180"/>
    </source>
</evidence>
<dbReference type="GO" id="GO:0016788">
    <property type="term" value="F:hydrolase activity, acting on ester bonds"/>
    <property type="evidence" value="ECO:0007669"/>
    <property type="project" value="InterPro"/>
</dbReference>
<keyword evidence="5" id="KW-0378">Hydrolase</keyword>
<feature type="signal peptide" evidence="8">
    <location>
        <begin position="1"/>
        <end position="25"/>
    </location>
</feature>
<feature type="chain" id="PRO_5042053323" description="Phospholipase C/P1 nuclease" evidence="8">
    <location>
        <begin position="26"/>
        <end position="398"/>
    </location>
</feature>
<keyword evidence="4" id="KW-0255">Endonuclease</keyword>
<dbReference type="CDD" id="cd11010">
    <property type="entry name" value="S1-P1_nuclease"/>
    <property type="match status" value="1"/>
</dbReference>
<sequence>MRLKIQGRIALISFLLVNEIQSCYGWGTEGHEIVATIAQMYLHPSALHGACAILSPNSLSSGSIPPCHLANVATWADEIKTQPHYRFSKQLHFIGAVDDYPPNTCNFPGPKGWNSKLNVVSGVRNTTTILRDHNFSRDSSGRAEEALKFLIHFLGDMHQPLHLSGRQIGGNAVKVTFGGELTSMLYHKYHGLNFIDYHGGVFLDLHSVWDDFLIDQKMKEITPNYTHPLPPRMKVDVELHLQGKNYDPYIRRLMYDGLGVGPVPGRFVEDAVGWLSCPQTPTPSIAHSLQTAFGLRKSTMQMEWDDDALCPLAWAKLTQSLNCKFPTWPRELDEHVPPRRPMEQPVLELDIPSYSGRIREGWLVEKLLAQGGIRLAGILNGIFMPMNETTVLPYIPQL</sequence>
<keyword evidence="2" id="KW-0540">Nuclease</keyword>
<keyword evidence="8" id="KW-0732">Signal</keyword>
<evidence type="ECO:0000256" key="4">
    <source>
        <dbReference type="ARBA" id="ARBA00022759"/>
    </source>
</evidence>
<comment type="caution">
    <text evidence="9">The sequence shown here is derived from an EMBL/GenBank/DDBJ whole genome shotgun (WGS) entry which is preliminary data.</text>
</comment>
<keyword evidence="6" id="KW-1015">Disulfide bond</keyword>
<accession>A0AAD5V5N2</accession>
<dbReference type="GO" id="GO:0006308">
    <property type="term" value="P:DNA catabolic process"/>
    <property type="evidence" value="ECO:0007669"/>
    <property type="project" value="InterPro"/>
</dbReference>
<evidence type="ECO:0008006" key="11">
    <source>
        <dbReference type="Google" id="ProtNLM"/>
    </source>
</evidence>
<dbReference type="Pfam" id="PF02265">
    <property type="entry name" value="S1-P1_nuclease"/>
    <property type="match status" value="1"/>
</dbReference>
<dbReference type="Proteomes" id="UP001212997">
    <property type="component" value="Unassembled WGS sequence"/>
</dbReference>
<dbReference type="GO" id="GO:0003676">
    <property type="term" value="F:nucleic acid binding"/>
    <property type="evidence" value="ECO:0007669"/>
    <property type="project" value="InterPro"/>
</dbReference>
<evidence type="ECO:0000256" key="1">
    <source>
        <dbReference type="ARBA" id="ARBA00009547"/>
    </source>
</evidence>
<dbReference type="InterPro" id="IPR008947">
    <property type="entry name" value="PLipase_C/P1_nuclease_dom_sf"/>
</dbReference>
<evidence type="ECO:0000313" key="9">
    <source>
        <dbReference type="EMBL" id="KAJ3485320.1"/>
    </source>
</evidence>
<evidence type="ECO:0000256" key="6">
    <source>
        <dbReference type="ARBA" id="ARBA00023157"/>
    </source>
</evidence>
<comment type="similarity">
    <text evidence="1">Belongs to the nuclease type I family.</text>
</comment>
<name>A0AAD5V5N2_9APHY</name>
<keyword evidence="10" id="KW-1185">Reference proteome</keyword>
<dbReference type="SUPFAM" id="SSF48537">
    <property type="entry name" value="Phospholipase C/P1 nuclease"/>
    <property type="match status" value="1"/>
</dbReference>